<sequence length="183" mass="21532">MNCNLEKEIISYCAPTLAGMKCGSLFRYYCKKEQGIKDIRDVNYKLNVKGIYIVPLKWEEEAVLIYVFRCRMLIEMLESENNNNLLKKYGYENPQMGLCIRNLRIRINSSKTFPHEIGLFLGYPVEDVKGFIENKGENCVKCGAWKVYCNPEEKMHFFCKMKRCTEAYMRFFNNGMEISKMTV</sequence>
<dbReference type="AlphaFoldDB" id="R5LGC3"/>
<name>R5LGC3_9FIRM</name>
<proteinExistence type="predicted"/>
<organism evidence="1 2">
    <name type="scientific">Eshraghiella crossota CAG:259</name>
    <dbReference type="NCBI Taxonomy" id="1263062"/>
    <lineage>
        <taxon>Bacteria</taxon>
        <taxon>Bacillati</taxon>
        <taxon>Bacillota</taxon>
        <taxon>Clostridia</taxon>
        <taxon>Lachnospirales</taxon>
        <taxon>Lachnospiraceae</taxon>
        <taxon>Eshraghiella</taxon>
    </lineage>
</organism>
<dbReference type="InterPro" id="IPR024523">
    <property type="entry name" value="DUF3793"/>
</dbReference>
<dbReference type="Proteomes" id="UP000018300">
    <property type="component" value="Unassembled WGS sequence"/>
</dbReference>
<evidence type="ECO:0000313" key="2">
    <source>
        <dbReference type="Proteomes" id="UP000018300"/>
    </source>
</evidence>
<protein>
    <recommendedName>
        <fullName evidence="3">DUF3793 domain-containing protein</fullName>
    </recommendedName>
</protein>
<comment type="caution">
    <text evidence="1">The sequence shown here is derived from an EMBL/GenBank/DDBJ whole genome shotgun (WGS) entry which is preliminary data.</text>
</comment>
<reference evidence="1" key="1">
    <citation type="submission" date="2012-11" db="EMBL/GenBank/DDBJ databases">
        <title>Dependencies among metagenomic species, viruses, plasmids and units of genetic variation.</title>
        <authorList>
            <person name="Nielsen H.B."/>
            <person name="Almeida M."/>
            <person name="Juncker A.S."/>
            <person name="Rasmussen S."/>
            <person name="Li J."/>
            <person name="Sunagawa S."/>
            <person name="Plichta D."/>
            <person name="Gautier L."/>
            <person name="Le Chatelier E."/>
            <person name="Peletier E."/>
            <person name="Bonde I."/>
            <person name="Nielsen T."/>
            <person name="Manichanh C."/>
            <person name="Arumugam M."/>
            <person name="Batto J."/>
            <person name="Santos M.B.Q.D."/>
            <person name="Blom N."/>
            <person name="Borruel N."/>
            <person name="Burgdorf K.S."/>
            <person name="Boumezbeur F."/>
            <person name="Casellas F."/>
            <person name="Dore J."/>
            <person name="Guarner F."/>
            <person name="Hansen T."/>
            <person name="Hildebrand F."/>
            <person name="Kaas R.S."/>
            <person name="Kennedy S."/>
            <person name="Kristiansen K."/>
            <person name="Kultima J.R."/>
            <person name="Leonard P."/>
            <person name="Levenez F."/>
            <person name="Lund O."/>
            <person name="Moumen B."/>
            <person name="Le Paslier D."/>
            <person name="Pons N."/>
            <person name="Pedersen O."/>
            <person name="Prifti E."/>
            <person name="Qin J."/>
            <person name="Raes J."/>
            <person name="Tap J."/>
            <person name="Tims S."/>
            <person name="Ussery D.W."/>
            <person name="Yamada T."/>
            <person name="MetaHit consortium"/>
            <person name="Renault P."/>
            <person name="Sicheritz-Ponten T."/>
            <person name="Bork P."/>
            <person name="Wang J."/>
            <person name="Brunak S."/>
            <person name="Ehrlich S.D."/>
        </authorList>
    </citation>
    <scope>NUCLEOTIDE SEQUENCE [LARGE SCALE GENOMIC DNA]</scope>
</reference>
<gene>
    <name evidence="1" type="ORF">BN569_01200</name>
</gene>
<dbReference type="EMBL" id="CAYU010000099">
    <property type="protein sequence ID" value="CCY78238.1"/>
    <property type="molecule type" value="Genomic_DNA"/>
</dbReference>
<accession>R5LGC3</accession>
<evidence type="ECO:0000313" key="1">
    <source>
        <dbReference type="EMBL" id="CCY78238.1"/>
    </source>
</evidence>
<evidence type="ECO:0008006" key="3">
    <source>
        <dbReference type="Google" id="ProtNLM"/>
    </source>
</evidence>
<dbReference type="Pfam" id="PF12672">
    <property type="entry name" value="DUF3793"/>
    <property type="match status" value="1"/>
</dbReference>